<feature type="compositionally biased region" description="Basic and acidic residues" evidence="1">
    <location>
        <begin position="233"/>
        <end position="256"/>
    </location>
</feature>
<protein>
    <submittedName>
        <fullName evidence="4">AAA family ATPase</fullName>
    </submittedName>
</protein>
<dbReference type="PANTHER" id="PTHR23077:SF198">
    <property type="entry name" value="ATP-DEPENDENT ZINC METALLOPROTEASE FTSH"/>
    <property type="match status" value="1"/>
</dbReference>
<evidence type="ECO:0000256" key="2">
    <source>
        <dbReference type="SAM" id="Phobius"/>
    </source>
</evidence>
<dbReference type="InterPro" id="IPR027417">
    <property type="entry name" value="P-loop_NTPase"/>
</dbReference>
<evidence type="ECO:0000313" key="4">
    <source>
        <dbReference type="EMBL" id="QLH84977.1"/>
    </source>
</evidence>
<dbReference type="GO" id="GO:0016887">
    <property type="term" value="F:ATP hydrolysis activity"/>
    <property type="evidence" value="ECO:0007669"/>
    <property type="project" value="InterPro"/>
</dbReference>
<evidence type="ECO:0000256" key="1">
    <source>
        <dbReference type="SAM" id="MobiDB-lite"/>
    </source>
</evidence>
<dbReference type="SUPFAM" id="SSF52540">
    <property type="entry name" value="P-loop containing nucleoside triphosphate hydrolases"/>
    <property type="match status" value="1"/>
</dbReference>
<dbReference type="AlphaFoldDB" id="A0A7D5PAQ7"/>
<keyword evidence="2" id="KW-0812">Transmembrane</keyword>
<dbReference type="GO" id="GO:0005524">
    <property type="term" value="F:ATP binding"/>
    <property type="evidence" value="ECO:0007669"/>
    <property type="project" value="InterPro"/>
</dbReference>
<feature type="transmembrane region" description="Helical" evidence="2">
    <location>
        <begin position="108"/>
        <end position="127"/>
    </location>
</feature>
<dbReference type="CDD" id="cd19481">
    <property type="entry name" value="RecA-like_protease"/>
    <property type="match status" value="1"/>
</dbReference>
<keyword evidence="2" id="KW-1133">Transmembrane helix</keyword>
<gene>
    <name evidence="4" type="ORF">HZS54_11410</name>
</gene>
<feature type="compositionally biased region" description="Basic and acidic residues" evidence="1">
    <location>
        <begin position="154"/>
        <end position="191"/>
    </location>
</feature>
<dbReference type="Pfam" id="PF17862">
    <property type="entry name" value="AAA_lid_3"/>
    <property type="match status" value="1"/>
</dbReference>
<accession>A0A7D5PAQ7</accession>
<evidence type="ECO:0000313" key="5">
    <source>
        <dbReference type="Proteomes" id="UP000509346"/>
    </source>
</evidence>
<dbReference type="InterPro" id="IPR041569">
    <property type="entry name" value="AAA_lid_3"/>
</dbReference>
<organism evidence="4 5">
    <name type="scientific">Halosimplex pelagicum</name>
    <dbReference type="NCBI Taxonomy" id="869886"/>
    <lineage>
        <taxon>Archaea</taxon>
        <taxon>Methanobacteriati</taxon>
        <taxon>Methanobacteriota</taxon>
        <taxon>Stenosarchaea group</taxon>
        <taxon>Halobacteria</taxon>
        <taxon>Halobacteriales</taxon>
        <taxon>Haloarculaceae</taxon>
        <taxon>Halosimplex</taxon>
    </lineage>
</organism>
<dbReference type="PANTHER" id="PTHR23077">
    <property type="entry name" value="AAA-FAMILY ATPASE"/>
    <property type="match status" value="1"/>
</dbReference>
<sequence length="515" mass="56646">MVVGFAIIYIYLTYIWWSSYSEQLYEVPKYRTAGGYLFLVWFGIGASQHTSILLALTALSAAFHVNKDQWNPFHSGFVAGSATVIFIAGNVALLGSNPVQWLQSIDHAASTFALAGGVMAAATFATIRTGNPIRYVTVQTGLYKARGGIDEQAAREVPEGSLDRSRDDIDEARSNIDPEALRTDPEDHPFKESGGSDDPSSAADTEPEPENTAGETEPQETAEDEPADAPSPNEREQKAEDSNSDGDGKDGGRAIDEFEFPWEEPPETRFENIGGYSDVKESLRGQVVAPLREDSESYARFGVEPSRGILFHGPPGTGKTLFARALANELNRPFVELNQADLTHEYVNKSPQIISRLFKEAQELNGVIFIDEAEQLLGGRGSGMNTHSEDQKITNTFLSALTQEDQDFIVLLTTNRRDKMDEAVLRPGRVDEEFEIGMPNAEAREKILKVKLAEIPHKLSLEHVESIAEKTDGWSGADLNNLVNQAKIEAAGRGAEYLKWEDIKVGYEEAKTANE</sequence>
<feature type="compositionally biased region" description="Acidic residues" evidence="1">
    <location>
        <begin position="217"/>
        <end position="227"/>
    </location>
</feature>
<dbReference type="EMBL" id="CP058909">
    <property type="protein sequence ID" value="QLH84977.1"/>
    <property type="molecule type" value="Genomic_DNA"/>
</dbReference>
<proteinExistence type="predicted"/>
<feature type="transmembrane region" description="Helical" evidence="2">
    <location>
        <begin position="37"/>
        <end position="63"/>
    </location>
</feature>
<dbReference type="InterPro" id="IPR003593">
    <property type="entry name" value="AAA+_ATPase"/>
</dbReference>
<keyword evidence="5" id="KW-1185">Reference proteome</keyword>
<reference evidence="4 5" key="1">
    <citation type="submission" date="2020-07" db="EMBL/GenBank/DDBJ databases">
        <title>Halosimplex litoreum sp. nov. and Halosimplex rubrum sp. nov., isolated from different salt environments.</title>
        <authorList>
            <person name="Cui H."/>
        </authorList>
    </citation>
    <scope>NUCLEOTIDE SEQUENCE [LARGE SCALE GENOMIC DNA]</scope>
    <source>
        <strain evidence="4 5">R2</strain>
    </source>
</reference>
<evidence type="ECO:0000259" key="3">
    <source>
        <dbReference type="SMART" id="SM00382"/>
    </source>
</evidence>
<feature type="domain" description="AAA+ ATPase" evidence="3">
    <location>
        <begin position="305"/>
        <end position="440"/>
    </location>
</feature>
<dbReference type="Proteomes" id="UP000509346">
    <property type="component" value="Chromosome"/>
</dbReference>
<dbReference type="SMART" id="SM00382">
    <property type="entry name" value="AAA"/>
    <property type="match status" value="1"/>
</dbReference>
<dbReference type="Gene3D" id="3.40.50.300">
    <property type="entry name" value="P-loop containing nucleotide triphosphate hydrolases"/>
    <property type="match status" value="1"/>
</dbReference>
<dbReference type="Gene3D" id="1.10.8.60">
    <property type="match status" value="1"/>
</dbReference>
<keyword evidence="2" id="KW-0472">Membrane</keyword>
<dbReference type="KEGG" id="hpel:HZS54_11410"/>
<dbReference type="InterPro" id="IPR003959">
    <property type="entry name" value="ATPase_AAA_core"/>
</dbReference>
<feature type="transmembrane region" description="Helical" evidence="2">
    <location>
        <begin position="75"/>
        <end position="96"/>
    </location>
</feature>
<feature type="region of interest" description="Disordered" evidence="1">
    <location>
        <begin position="154"/>
        <end position="258"/>
    </location>
</feature>
<feature type="transmembrane region" description="Helical" evidence="2">
    <location>
        <begin position="6"/>
        <end position="25"/>
    </location>
</feature>
<name>A0A7D5PAQ7_9EURY</name>
<dbReference type="Pfam" id="PF00004">
    <property type="entry name" value="AAA"/>
    <property type="match status" value="1"/>
</dbReference>
<dbReference type="InterPro" id="IPR050168">
    <property type="entry name" value="AAA_ATPase_domain"/>
</dbReference>